<dbReference type="SUPFAM" id="SSF117839">
    <property type="entry name" value="WWE domain"/>
    <property type="match status" value="2"/>
</dbReference>
<evidence type="ECO:0000256" key="3">
    <source>
        <dbReference type="ARBA" id="ARBA00022833"/>
    </source>
</evidence>
<accession>A0A1V0SD97</accession>
<keyword evidence="3" id="KW-0862">Zinc</keyword>
<gene>
    <name evidence="5" type="ORF">Indivirus_2_65</name>
</gene>
<evidence type="ECO:0000256" key="1">
    <source>
        <dbReference type="ARBA" id="ARBA00022723"/>
    </source>
</evidence>
<feature type="domain" description="WWE" evidence="4">
    <location>
        <begin position="58"/>
        <end position="111"/>
    </location>
</feature>
<protein>
    <recommendedName>
        <fullName evidence="4">WWE domain-containing protein</fullName>
    </recommendedName>
</protein>
<reference evidence="5" key="1">
    <citation type="journal article" date="2017" name="Science">
        <title>Giant viruses with an expanded complement of translation system components.</title>
        <authorList>
            <person name="Schulz F."/>
            <person name="Yutin N."/>
            <person name="Ivanova N.N."/>
            <person name="Ortega D.R."/>
            <person name="Lee T.K."/>
            <person name="Vierheilig J."/>
            <person name="Daims H."/>
            <person name="Horn M."/>
            <person name="Wagner M."/>
            <person name="Jensen G.J."/>
            <person name="Kyrpides N.C."/>
            <person name="Koonin E.V."/>
            <person name="Woyke T."/>
        </authorList>
    </citation>
    <scope>NUCLEOTIDE SEQUENCE</scope>
    <source>
        <strain evidence="5">ILV1</strain>
    </source>
</reference>
<name>A0A1V0SD97_9VIRU</name>
<dbReference type="Gene3D" id="3.30.720.50">
    <property type="match status" value="1"/>
</dbReference>
<keyword evidence="2" id="KW-0863">Zinc-finger</keyword>
<dbReference type="InterPro" id="IPR037197">
    <property type="entry name" value="WWE_dom_sf"/>
</dbReference>
<evidence type="ECO:0000259" key="4">
    <source>
        <dbReference type="Pfam" id="PF02825"/>
    </source>
</evidence>
<dbReference type="EMBL" id="KY684086">
    <property type="protein sequence ID" value="ARF09686.1"/>
    <property type="molecule type" value="Genomic_DNA"/>
</dbReference>
<evidence type="ECO:0000256" key="2">
    <source>
        <dbReference type="ARBA" id="ARBA00022771"/>
    </source>
</evidence>
<proteinExistence type="predicted"/>
<keyword evidence="1" id="KW-0479">Metal-binding</keyword>
<dbReference type="Pfam" id="PF02825">
    <property type="entry name" value="WWE"/>
    <property type="match status" value="1"/>
</dbReference>
<sequence length="225" mass="26231">MLVCQSCHSTSLVPLKLECDHVYCFLCLFYNYNGNTCCQTNDPFEVSNLANTDNDRYYIWLYSSNYGNTWWCYKKEICEQIESIYQDYNLRKKILINEEENNIINLSVLKKSTKSKSESLVNYKDKFEELDTSNESAVEFNDETPISSPKLKPQANIISYIIKINGNEYKLDFDLMKQINLDDTTKKRAITRIEIPNEIRTFSGNALIKYLANTYNIIGVSGRKF</sequence>
<organism evidence="5">
    <name type="scientific">Indivirus ILV1</name>
    <dbReference type="NCBI Taxonomy" id="1977633"/>
    <lineage>
        <taxon>Viruses</taxon>
        <taxon>Varidnaviria</taxon>
        <taxon>Bamfordvirae</taxon>
        <taxon>Nucleocytoviricota</taxon>
        <taxon>Megaviricetes</taxon>
        <taxon>Imitervirales</taxon>
        <taxon>Mimiviridae</taxon>
        <taxon>Klosneuvirinae</taxon>
        <taxon>Indivirus</taxon>
    </lineage>
</organism>
<evidence type="ECO:0000313" key="5">
    <source>
        <dbReference type="EMBL" id="ARF09686.1"/>
    </source>
</evidence>
<dbReference type="PROSITE" id="PS00518">
    <property type="entry name" value="ZF_RING_1"/>
    <property type="match status" value="1"/>
</dbReference>
<dbReference type="InterPro" id="IPR017907">
    <property type="entry name" value="Znf_RING_CS"/>
</dbReference>
<dbReference type="InterPro" id="IPR004170">
    <property type="entry name" value="WWE_dom"/>
</dbReference>
<dbReference type="GO" id="GO:0008270">
    <property type="term" value="F:zinc ion binding"/>
    <property type="evidence" value="ECO:0007669"/>
    <property type="project" value="UniProtKB-KW"/>
</dbReference>